<proteinExistence type="predicted"/>
<gene>
    <name evidence="1" type="ORF">BFJ72_g15223</name>
</gene>
<dbReference type="EMBL" id="MRDB01000227">
    <property type="protein sequence ID" value="RKL18585.1"/>
    <property type="molecule type" value="Genomic_DNA"/>
</dbReference>
<organism evidence="1 2">
    <name type="scientific">Gibberella intermedia</name>
    <name type="common">Bulb rot disease fungus</name>
    <name type="synonym">Fusarium proliferatum</name>
    <dbReference type="NCBI Taxonomy" id="948311"/>
    <lineage>
        <taxon>Eukaryota</taxon>
        <taxon>Fungi</taxon>
        <taxon>Dikarya</taxon>
        <taxon>Ascomycota</taxon>
        <taxon>Pezizomycotina</taxon>
        <taxon>Sordariomycetes</taxon>
        <taxon>Hypocreomycetidae</taxon>
        <taxon>Hypocreales</taxon>
        <taxon>Nectriaceae</taxon>
        <taxon>Fusarium</taxon>
        <taxon>Fusarium fujikuroi species complex</taxon>
    </lineage>
</organism>
<dbReference type="Pfam" id="PF08843">
    <property type="entry name" value="AbiEii"/>
    <property type="match status" value="1"/>
</dbReference>
<dbReference type="Proteomes" id="UP000283569">
    <property type="component" value="Unassembled WGS sequence"/>
</dbReference>
<sequence>MGSRRWEPGSLVFQGGTSLHLAHGSPRFSEDLDFLVDSSLRLDSLSTALQARLMAAGWIPADTKLSVSKAKEGGSLHSFVVSVGGEEVIGAVRVKVELWRTAPAAVKAVHAVVSPVKLATGPAAGMQAFVPTADLREIYVDKVFALAARPYLKPRDVFDLYWLAEQAGQDGLQCTPEALELRLATYPNESAQEWLEKAKERMQVLPAAVDAVQADLARWLPSTWQVKSEDALRMIDVSVAALSEGCAAMEIVAEHSAGPSP</sequence>
<dbReference type="InterPro" id="IPR014942">
    <property type="entry name" value="AbiEii"/>
</dbReference>
<evidence type="ECO:0000313" key="2">
    <source>
        <dbReference type="Proteomes" id="UP000283569"/>
    </source>
</evidence>
<accession>A0A420RNQ0</accession>
<protein>
    <recommendedName>
        <fullName evidence="3">Nucleotidyl transferase AbiEii/AbiGii toxin family protein</fullName>
    </recommendedName>
</protein>
<evidence type="ECO:0008006" key="3">
    <source>
        <dbReference type="Google" id="ProtNLM"/>
    </source>
</evidence>
<comment type="caution">
    <text evidence="1">The sequence shown here is derived from an EMBL/GenBank/DDBJ whole genome shotgun (WGS) entry which is preliminary data.</text>
</comment>
<dbReference type="Gene3D" id="3.10.450.620">
    <property type="entry name" value="JHP933, nucleotidyltransferase-like core domain"/>
    <property type="match status" value="1"/>
</dbReference>
<reference evidence="1 2" key="1">
    <citation type="journal article" date="2018" name="Sci. Rep.">
        <title>Characterisation of pathogen-specific regions and novel effector candidates in Fusarium oxysporum f. sp. cepae.</title>
        <authorList>
            <person name="Armitage A.D."/>
            <person name="Taylor A."/>
            <person name="Sobczyk M.K."/>
            <person name="Baxter L."/>
            <person name="Greenfield B.P."/>
            <person name="Bates H.J."/>
            <person name="Wilson F."/>
            <person name="Jackson A.C."/>
            <person name="Ott S."/>
            <person name="Harrison R.J."/>
            <person name="Clarkson J.P."/>
        </authorList>
    </citation>
    <scope>NUCLEOTIDE SEQUENCE [LARGE SCALE GENOMIC DNA]</scope>
    <source>
        <strain evidence="1 2">Fp_A8</strain>
    </source>
</reference>
<dbReference type="AlphaFoldDB" id="A0A420RNQ0"/>
<name>A0A420RNQ0_GIBIN</name>
<evidence type="ECO:0000313" key="1">
    <source>
        <dbReference type="EMBL" id="RKL18585.1"/>
    </source>
</evidence>